<dbReference type="InterPro" id="IPR050815">
    <property type="entry name" value="TF_fung"/>
</dbReference>
<proteinExistence type="predicted"/>
<comment type="subcellular location">
    <subcellularLocation>
        <location evidence="1">Nucleus</location>
    </subcellularLocation>
</comment>
<reference evidence="9" key="1">
    <citation type="submission" date="2017-03" db="EMBL/GenBank/DDBJ databases">
        <title>Genomes of endolithic fungi from Antarctica.</title>
        <authorList>
            <person name="Coleine C."/>
            <person name="Masonjones S."/>
            <person name="Stajich J.E."/>
        </authorList>
    </citation>
    <scope>NUCLEOTIDE SEQUENCE [LARGE SCALE GENOMIC DNA]</scope>
    <source>
        <strain evidence="9">CCFEE 5527</strain>
    </source>
</reference>
<dbReference type="EMBL" id="NAJO01000001">
    <property type="protein sequence ID" value="OQO15105.1"/>
    <property type="molecule type" value="Genomic_DNA"/>
</dbReference>
<dbReference type="Pfam" id="PF04082">
    <property type="entry name" value="Fungal_trans"/>
    <property type="match status" value="1"/>
</dbReference>
<evidence type="ECO:0000256" key="3">
    <source>
        <dbReference type="ARBA" id="ARBA00023015"/>
    </source>
</evidence>
<dbReference type="GO" id="GO:0005634">
    <property type="term" value="C:nucleus"/>
    <property type="evidence" value="ECO:0007669"/>
    <property type="project" value="UniProtKB-SubCell"/>
</dbReference>
<organism evidence="8 9">
    <name type="scientific">Cryoendolithus antarcticus</name>
    <dbReference type="NCBI Taxonomy" id="1507870"/>
    <lineage>
        <taxon>Eukaryota</taxon>
        <taxon>Fungi</taxon>
        <taxon>Dikarya</taxon>
        <taxon>Ascomycota</taxon>
        <taxon>Pezizomycotina</taxon>
        <taxon>Dothideomycetes</taxon>
        <taxon>Dothideomycetidae</taxon>
        <taxon>Cladosporiales</taxon>
        <taxon>Cladosporiaceae</taxon>
        <taxon>Cryoendolithus</taxon>
    </lineage>
</organism>
<dbReference type="GO" id="GO:0000981">
    <property type="term" value="F:DNA-binding transcription factor activity, RNA polymerase II-specific"/>
    <property type="evidence" value="ECO:0007669"/>
    <property type="project" value="InterPro"/>
</dbReference>
<dbReference type="GO" id="GO:0008270">
    <property type="term" value="F:zinc ion binding"/>
    <property type="evidence" value="ECO:0007669"/>
    <property type="project" value="InterPro"/>
</dbReference>
<dbReference type="SMART" id="SM00906">
    <property type="entry name" value="Fungal_trans"/>
    <property type="match status" value="1"/>
</dbReference>
<evidence type="ECO:0000256" key="6">
    <source>
        <dbReference type="SAM" id="MobiDB-lite"/>
    </source>
</evidence>
<dbReference type="STRING" id="1507870.A0A1V8TUM8"/>
<protein>
    <recommendedName>
        <fullName evidence="7">Xylanolytic transcriptional activator regulatory domain-containing protein</fullName>
    </recommendedName>
</protein>
<comment type="caution">
    <text evidence="8">The sequence shown here is derived from an EMBL/GenBank/DDBJ whole genome shotgun (WGS) entry which is preliminary data.</text>
</comment>
<evidence type="ECO:0000256" key="1">
    <source>
        <dbReference type="ARBA" id="ARBA00004123"/>
    </source>
</evidence>
<evidence type="ECO:0000313" key="9">
    <source>
        <dbReference type="Proteomes" id="UP000192596"/>
    </source>
</evidence>
<evidence type="ECO:0000256" key="4">
    <source>
        <dbReference type="ARBA" id="ARBA00023163"/>
    </source>
</evidence>
<dbReference type="InParanoid" id="A0A1V8TUM8"/>
<gene>
    <name evidence="8" type="ORF">B0A48_00487</name>
</gene>
<dbReference type="PANTHER" id="PTHR47338">
    <property type="entry name" value="ZN(II)2CYS6 TRANSCRIPTION FACTOR (EUROFUNG)-RELATED"/>
    <property type="match status" value="1"/>
</dbReference>
<dbReference type="GO" id="GO:0003677">
    <property type="term" value="F:DNA binding"/>
    <property type="evidence" value="ECO:0007669"/>
    <property type="project" value="InterPro"/>
</dbReference>
<keyword evidence="2" id="KW-0479">Metal-binding</keyword>
<feature type="region of interest" description="Disordered" evidence="6">
    <location>
        <begin position="1"/>
        <end position="66"/>
    </location>
</feature>
<evidence type="ECO:0000256" key="5">
    <source>
        <dbReference type="ARBA" id="ARBA00023242"/>
    </source>
</evidence>
<sequence>MEQDATAGHGASAQENAAKRHAQDDPLAQPTLAKKHRSASPVIPSGHTRGPVPSFPPPTPAPTAVAQLSDHSRFEWKVDPYFIDPATTMRLLDLYFAHVNNATYSMFPQHAFLTWVARARKEGEQCQNERMVLYAMLAMGSIFAGQEVAALGEKCAKIASHAAAGKLGSFGLPLVQTRLILSLYNFAMGTDGLSWDLCGLAVSALTALRYNDEEGCKVAITKDGELRPESCVYGFTKEQIAECRRRTFWSGFLMDRYNGLLGGICCTINTGDIYLRLPCREDVFENSQASDAPFYNNRTVDPTIAILTAASPVSPMAWLVLISAIWGNTMAFIHRSTHHDRNTYRAGYEEAYSETETALTGWASRLPDHMQYSYGNLERAIQGGYAGIFVSIHTLHHFILLKLSRCLRHTLAAELVPRNIQIAHKSSHQVLRIMCDLQACRRNISQPMPGQSHTFIFSTPFAGYATVSAIDIVGAGGPESNLGPTLDGIAGGTECLRELMQFWRSAHKQFTAGTHRLYQLKNVVSRPFKATSGCWLGKYWGFEGPIDEDIEPDADCIYGINEKIYFAALEETSGKGRPASGSVRIG</sequence>
<accession>A0A1V8TUM8</accession>
<keyword evidence="4" id="KW-0804">Transcription</keyword>
<feature type="domain" description="Xylanolytic transcriptional activator regulatory" evidence="7">
    <location>
        <begin position="194"/>
        <end position="284"/>
    </location>
</feature>
<dbReference type="OrthoDB" id="5426798at2759"/>
<keyword evidence="5" id="KW-0539">Nucleus</keyword>
<keyword evidence="9" id="KW-1185">Reference proteome</keyword>
<evidence type="ECO:0000313" key="8">
    <source>
        <dbReference type="EMBL" id="OQO15105.1"/>
    </source>
</evidence>
<dbReference type="Proteomes" id="UP000192596">
    <property type="component" value="Unassembled WGS sequence"/>
</dbReference>
<dbReference type="CDD" id="cd12148">
    <property type="entry name" value="fungal_TF_MHR"/>
    <property type="match status" value="1"/>
</dbReference>
<name>A0A1V8TUM8_9PEZI</name>
<dbReference type="PANTHER" id="PTHR47338:SF11">
    <property type="entry name" value="ZN(II)2CYS6 TRANSCRIPTION FACTOR (EUROFUNG)"/>
    <property type="match status" value="1"/>
</dbReference>
<evidence type="ECO:0000256" key="2">
    <source>
        <dbReference type="ARBA" id="ARBA00022723"/>
    </source>
</evidence>
<dbReference type="AlphaFoldDB" id="A0A1V8TUM8"/>
<dbReference type="InterPro" id="IPR007219">
    <property type="entry name" value="XnlR_reg_dom"/>
</dbReference>
<dbReference type="GO" id="GO:0006351">
    <property type="term" value="P:DNA-templated transcription"/>
    <property type="evidence" value="ECO:0007669"/>
    <property type="project" value="InterPro"/>
</dbReference>
<evidence type="ECO:0000259" key="7">
    <source>
        <dbReference type="SMART" id="SM00906"/>
    </source>
</evidence>
<keyword evidence="3" id="KW-0805">Transcription regulation</keyword>